<dbReference type="GeneTree" id="ENSGT01000000215168"/>
<evidence type="ECO:0000313" key="4">
    <source>
        <dbReference type="Ensembl" id="ENSTMTP00000014577.1"/>
    </source>
</evidence>
<dbReference type="InterPro" id="IPR003599">
    <property type="entry name" value="Ig_sub"/>
</dbReference>
<evidence type="ECO:0000313" key="5">
    <source>
        <dbReference type="Proteomes" id="UP000472274"/>
    </source>
</evidence>
<dbReference type="SMART" id="SM00406">
    <property type="entry name" value="IGv"/>
    <property type="match status" value="1"/>
</dbReference>
<dbReference type="Ensembl" id="ENSTMTT00000015077.1">
    <property type="protein sequence ID" value="ENSTMTP00000014577.1"/>
    <property type="gene ID" value="ENSTMTG00000010603.1"/>
</dbReference>
<protein>
    <recommendedName>
        <fullName evidence="3">Ig-like domain-containing protein</fullName>
    </recommendedName>
</protein>
<dbReference type="InterPro" id="IPR003597">
    <property type="entry name" value="Ig_C1-set"/>
</dbReference>
<feature type="domain" description="Ig-like" evidence="3">
    <location>
        <begin position="132"/>
        <end position="224"/>
    </location>
</feature>
<dbReference type="SUPFAM" id="SSF48726">
    <property type="entry name" value="Immunoglobulin"/>
    <property type="match status" value="2"/>
</dbReference>
<proteinExistence type="predicted"/>
<dbReference type="CDD" id="cd00099">
    <property type="entry name" value="IgV"/>
    <property type="match status" value="1"/>
</dbReference>
<name>A0A674J3U4_9SAUR</name>
<feature type="domain" description="Ig-like" evidence="3">
    <location>
        <begin position="22"/>
        <end position="106"/>
    </location>
</feature>
<dbReference type="InterPro" id="IPR013783">
    <property type="entry name" value="Ig-like_fold"/>
</dbReference>
<organism evidence="4 5">
    <name type="scientific">Terrapene triunguis</name>
    <name type="common">Three-toed box turtle</name>
    <dbReference type="NCBI Taxonomy" id="2587831"/>
    <lineage>
        <taxon>Eukaryota</taxon>
        <taxon>Metazoa</taxon>
        <taxon>Chordata</taxon>
        <taxon>Craniata</taxon>
        <taxon>Vertebrata</taxon>
        <taxon>Euteleostomi</taxon>
        <taxon>Archelosauria</taxon>
        <taxon>Testudinata</taxon>
        <taxon>Testudines</taxon>
        <taxon>Cryptodira</taxon>
        <taxon>Durocryptodira</taxon>
        <taxon>Testudinoidea</taxon>
        <taxon>Emydidae</taxon>
        <taxon>Terrapene</taxon>
    </lineage>
</organism>
<sequence>MSHQIVGVILIYLQSKYFRKEIQILQSPGQLWLKSGDTAQVHCKTLEEEVSTMWYKEQSGSLRWIYRSSEFASPDGKYSSEANTAANTFSLIISNVQREDSGVYYCGLFSFMYLQPNFGNGTRLIVTDASEPSLSILVPSVPEDAELPPIIPLLCLLSDFTPPWSAVLWDTGEEASEGQTDAGAIDGNGVFSVWSLMTIPSETWNQETTCNCTAKESSTGRKIVYFNSPNTSTVAQSLCHESLIYKCRIIPLSPISCSVNRPDKQVCLHLQEIMWPLSSRTRISMDVCPQELWLKHEGTYESGT</sequence>
<keyword evidence="2" id="KW-0325">Glycoprotein</keyword>
<dbReference type="Gene3D" id="2.60.40.10">
    <property type="entry name" value="Immunoglobulins"/>
    <property type="match status" value="2"/>
</dbReference>
<dbReference type="InterPro" id="IPR036179">
    <property type="entry name" value="Ig-like_dom_sf"/>
</dbReference>
<evidence type="ECO:0000259" key="3">
    <source>
        <dbReference type="PROSITE" id="PS50835"/>
    </source>
</evidence>
<dbReference type="Pfam" id="PF07654">
    <property type="entry name" value="C1-set"/>
    <property type="match status" value="1"/>
</dbReference>
<keyword evidence="5" id="KW-1185">Reference proteome</keyword>
<keyword evidence="1" id="KW-1015">Disulfide bond</keyword>
<dbReference type="InterPro" id="IPR007110">
    <property type="entry name" value="Ig-like_dom"/>
</dbReference>
<dbReference type="PROSITE" id="PS50835">
    <property type="entry name" value="IG_LIKE"/>
    <property type="match status" value="2"/>
</dbReference>
<dbReference type="InterPro" id="IPR013106">
    <property type="entry name" value="Ig_V-set"/>
</dbReference>
<dbReference type="Pfam" id="PF07686">
    <property type="entry name" value="V-set"/>
    <property type="match status" value="1"/>
</dbReference>
<dbReference type="AlphaFoldDB" id="A0A674J3U4"/>
<dbReference type="InParanoid" id="A0A674J3U4"/>
<dbReference type="InterPro" id="IPR051755">
    <property type="entry name" value="Ig-like_CS_Receptor"/>
</dbReference>
<evidence type="ECO:0000256" key="2">
    <source>
        <dbReference type="ARBA" id="ARBA00023180"/>
    </source>
</evidence>
<dbReference type="Proteomes" id="UP000472274">
    <property type="component" value="Unplaced"/>
</dbReference>
<reference evidence="4" key="1">
    <citation type="submission" date="2025-08" db="UniProtKB">
        <authorList>
            <consortium name="Ensembl"/>
        </authorList>
    </citation>
    <scope>IDENTIFICATION</scope>
</reference>
<reference evidence="4" key="2">
    <citation type="submission" date="2025-09" db="UniProtKB">
        <authorList>
            <consortium name="Ensembl"/>
        </authorList>
    </citation>
    <scope>IDENTIFICATION</scope>
</reference>
<dbReference type="SMART" id="SM00409">
    <property type="entry name" value="IG"/>
    <property type="match status" value="1"/>
</dbReference>
<dbReference type="PANTHER" id="PTHR19971">
    <property type="entry name" value="SIGNAL-REGULATORY PROTEIN BETA"/>
    <property type="match status" value="1"/>
</dbReference>
<evidence type="ECO:0000256" key="1">
    <source>
        <dbReference type="ARBA" id="ARBA00023157"/>
    </source>
</evidence>
<accession>A0A674J3U4</accession>